<evidence type="ECO:0000256" key="6">
    <source>
        <dbReference type="ARBA" id="ARBA00022777"/>
    </source>
</evidence>
<dbReference type="Gene3D" id="3.40.50.2020">
    <property type="match status" value="1"/>
</dbReference>
<dbReference type="PANTHER" id="PTHR10210:SF41">
    <property type="entry name" value="RIBOSE-PHOSPHATE PYROPHOSPHOKINASE 1, CHLOROPLASTIC"/>
    <property type="match status" value="1"/>
</dbReference>
<keyword evidence="3" id="KW-0479">Metal-binding</keyword>
<gene>
    <name evidence="11" type="ORF">SMIM3I_00029</name>
</gene>
<protein>
    <recommendedName>
        <fullName evidence="1">ribose-phosphate diphosphokinase</fullName>
        <ecNumber evidence="1">2.7.6.1</ecNumber>
    </recommendedName>
</protein>
<evidence type="ECO:0000313" key="12">
    <source>
        <dbReference type="Proteomes" id="UP000075442"/>
    </source>
</evidence>
<keyword evidence="2 11" id="KW-0808">Transferase</keyword>
<dbReference type="GO" id="GO:0004749">
    <property type="term" value="F:ribose phosphate diphosphokinase activity"/>
    <property type="evidence" value="ECO:0007669"/>
    <property type="project" value="UniProtKB-EC"/>
</dbReference>
<reference evidence="11 12" key="1">
    <citation type="submission" date="2016-01" db="EMBL/GenBank/DDBJ databases">
        <title>Highly variable Streptococcus oralis 1 are common among viridans streptococci isolated from primates.</title>
        <authorList>
            <person name="Denapaite D."/>
            <person name="Rieger M."/>
            <person name="Koendgen S."/>
            <person name="Brueckner R."/>
            <person name="Ochigava I."/>
            <person name="Kappeler P."/>
            <person name="Maetz-Rensing K."/>
            <person name="Leendertz F."/>
        </authorList>
    </citation>
    <scope>NUCLEOTIDE SEQUENCE [LARGE SCALE GENOMIC DNA]</scope>
    <source>
        <strain evidence="11 12">M3-1</strain>
    </source>
</reference>
<dbReference type="NCBIfam" id="TIGR01251">
    <property type="entry name" value="ribP_PPkin"/>
    <property type="match status" value="1"/>
</dbReference>
<evidence type="ECO:0000256" key="9">
    <source>
        <dbReference type="ARBA" id="ARBA00049535"/>
    </source>
</evidence>
<dbReference type="PATRIC" id="fig|28037.235.peg.137"/>
<evidence type="ECO:0000256" key="7">
    <source>
        <dbReference type="ARBA" id="ARBA00022840"/>
    </source>
</evidence>
<keyword evidence="7" id="KW-0067">ATP-binding</keyword>
<dbReference type="GO" id="GO:0006015">
    <property type="term" value="P:5-phosphoribose 1-diphosphate biosynthetic process"/>
    <property type="evidence" value="ECO:0007669"/>
    <property type="project" value="TreeGrafter"/>
</dbReference>
<evidence type="ECO:0000256" key="1">
    <source>
        <dbReference type="ARBA" id="ARBA00013247"/>
    </source>
</evidence>
<evidence type="ECO:0000259" key="10">
    <source>
        <dbReference type="Pfam" id="PF13793"/>
    </source>
</evidence>
<evidence type="ECO:0000256" key="8">
    <source>
        <dbReference type="ARBA" id="ARBA00022842"/>
    </source>
</evidence>
<dbReference type="GO" id="GO:0002189">
    <property type="term" value="C:ribose phosphate diphosphokinase complex"/>
    <property type="evidence" value="ECO:0007669"/>
    <property type="project" value="TreeGrafter"/>
</dbReference>
<organism evidence="11 12">
    <name type="scientific">Streptococcus mitis</name>
    <dbReference type="NCBI Taxonomy" id="28037"/>
    <lineage>
        <taxon>Bacteria</taxon>
        <taxon>Bacillati</taxon>
        <taxon>Bacillota</taxon>
        <taxon>Bacilli</taxon>
        <taxon>Lactobacillales</taxon>
        <taxon>Streptococcaceae</taxon>
        <taxon>Streptococcus</taxon>
        <taxon>Streptococcus mitis group</taxon>
    </lineage>
</organism>
<dbReference type="SUPFAM" id="SSF53271">
    <property type="entry name" value="PRTase-like"/>
    <property type="match status" value="1"/>
</dbReference>
<comment type="caution">
    <text evidence="11">The sequence shown here is derived from an EMBL/GenBank/DDBJ whole genome shotgun (WGS) entry which is preliminary data.</text>
</comment>
<sequence length="118" mass="13253">MSFSDLKLFALSSNQELAKRVAQEIGIELGKSSVRQFSDGEIQVNIEESIRGKHVFILQSTSSPVNDNLLEILIMVDALKRASAESVNVVMPYYGYARQDRKARAREPITSKTCRKYA</sequence>
<accession>A0A150NXQ1</accession>
<dbReference type="EMBL" id="LROU01000004">
    <property type="protein sequence ID" value="KYF38219.1"/>
    <property type="molecule type" value="Genomic_DNA"/>
</dbReference>
<name>A0A150NXQ1_STRMT</name>
<dbReference type="InterPro" id="IPR029057">
    <property type="entry name" value="PRTase-like"/>
</dbReference>
<evidence type="ECO:0000256" key="2">
    <source>
        <dbReference type="ARBA" id="ARBA00022679"/>
    </source>
</evidence>
<dbReference type="GO" id="GO:0005737">
    <property type="term" value="C:cytoplasm"/>
    <property type="evidence" value="ECO:0007669"/>
    <property type="project" value="TreeGrafter"/>
</dbReference>
<dbReference type="GO" id="GO:0016301">
    <property type="term" value="F:kinase activity"/>
    <property type="evidence" value="ECO:0007669"/>
    <property type="project" value="UniProtKB-KW"/>
</dbReference>
<dbReference type="AlphaFoldDB" id="A0A150NXQ1"/>
<comment type="catalytic activity">
    <reaction evidence="9">
        <text>D-ribose 5-phosphate + ATP = 5-phospho-alpha-D-ribose 1-diphosphate + AMP + H(+)</text>
        <dbReference type="Rhea" id="RHEA:15609"/>
        <dbReference type="ChEBI" id="CHEBI:15378"/>
        <dbReference type="ChEBI" id="CHEBI:30616"/>
        <dbReference type="ChEBI" id="CHEBI:58017"/>
        <dbReference type="ChEBI" id="CHEBI:78346"/>
        <dbReference type="ChEBI" id="CHEBI:456215"/>
        <dbReference type="EC" id="2.7.6.1"/>
    </reaction>
</comment>
<evidence type="ECO:0000256" key="4">
    <source>
        <dbReference type="ARBA" id="ARBA00022727"/>
    </source>
</evidence>
<dbReference type="SMART" id="SM01400">
    <property type="entry name" value="Pribosyltran_N"/>
    <property type="match status" value="1"/>
</dbReference>
<feature type="domain" description="Ribose-phosphate pyrophosphokinase N-terminal" evidence="10">
    <location>
        <begin position="6"/>
        <end position="114"/>
    </location>
</feature>
<evidence type="ECO:0000256" key="3">
    <source>
        <dbReference type="ARBA" id="ARBA00022723"/>
    </source>
</evidence>
<evidence type="ECO:0000256" key="5">
    <source>
        <dbReference type="ARBA" id="ARBA00022741"/>
    </source>
</evidence>
<dbReference type="Pfam" id="PF13793">
    <property type="entry name" value="Pribosyltran_N"/>
    <property type="match status" value="1"/>
</dbReference>
<dbReference type="PANTHER" id="PTHR10210">
    <property type="entry name" value="RIBOSE-PHOSPHATE DIPHOSPHOKINASE FAMILY MEMBER"/>
    <property type="match status" value="1"/>
</dbReference>
<dbReference type="GO" id="GO:0000287">
    <property type="term" value="F:magnesium ion binding"/>
    <property type="evidence" value="ECO:0007669"/>
    <property type="project" value="InterPro"/>
</dbReference>
<keyword evidence="4" id="KW-0545">Nucleotide biosynthesis</keyword>
<dbReference type="InterPro" id="IPR029099">
    <property type="entry name" value="Pribosyltran_N"/>
</dbReference>
<dbReference type="GO" id="GO:0005524">
    <property type="term" value="F:ATP binding"/>
    <property type="evidence" value="ECO:0007669"/>
    <property type="project" value="UniProtKB-KW"/>
</dbReference>
<proteinExistence type="predicted"/>
<dbReference type="EC" id="2.7.6.1" evidence="1"/>
<keyword evidence="5" id="KW-0547">Nucleotide-binding</keyword>
<dbReference type="FunFam" id="3.40.50.2020:FF:000007">
    <property type="entry name" value="Ribose-phosphate pyrophosphokinase"/>
    <property type="match status" value="1"/>
</dbReference>
<keyword evidence="6 11" id="KW-0418">Kinase</keyword>
<dbReference type="Proteomes" id="UP000075442">
    <property type="component" value="Unassembled WGS sequence"/>
</dbReference>
<keyword evidence="8" id="KW-0460">Magnesium</keyword>
<evidence type="ECO:0000313" key="11">
    <source>
        <dbReference type="EMBL" id="KYF38219.1"/>
    </source>
</evidence>
<dbReference type="InterPro" id="IPR005946">
    <property type="entry name" value="Rib-P_diPkinase"/>
</dbReference>
<dbReference type="GO" id="GO:0006164">
    <property type="term" value="P:purine nucleotide biosynthetic process"/>
    <property type="evidence" value="ECO:0007669"/>
    <property type="project" value="TreeGrafter"/>
</dbReference>